<dbReference type="EMBL" id="CP036295">
    <property type="protein sequence ID" value="QCC85796.1"/>
    <property type="molecule type" value="Genomic_DNA"/>
</dbReference>
<dbReference type="InterPro" id="IPR029063">
    <property type="entry name" value="SAM-dependent_MTases_sf"/>
</dbReference>
<dbReference type="PANTHER" id="PTHR43591:SF24">
    <property type="entry name" value="2-METHOXY-6-POLYPRENYL-1,4-BENZOQUINOL METHYLASE, MITOCHONDRIAL"/>
    <property type="match status" value="1"/>
</dbReference>
<accession>A0A4P7UHM7</accession>
<dbReference type="SUPFAM" id="SSF53335">
    <property type="entry name" value="S-adenosyl-L-methionine-dependent methyltransferases"/>
    <property type="match status" value="1"/>
</dbReference>
<dbReference type="RefSeq" id="WP_136399933.1">
    <property type="nucleotide sequence ID" value="NZ_CP036295.1"/>
</dbReference>
<dbReference type="AlphaFoldDB" id="A0A4P7UHM7"/>
<gene>
    <name evidence="2" type="ORF">DDIC_07890</name>
</gene>
<name>A0A4P7UHM7_DESDE</name>
<feature type="domain" description="Methyltransferase type 11" evidence="1">
    <location>
        <begin position="72"/>
        <end position="165"/>
    </location>
</feature>
<sequence length="259" mass="28823">MSQYTADTAQFQPDVLPVPGSALTGRIEKYWSRRAESYGETRRHELACDKKSLWLSEILPHLPADGPLRIMDVGTGAGFFAILLAQQGHSVCGVDMSQAMLDEGTALAQQARCAVTFQRMDACCLEFESSSFDAVISRNLTWTLPDAAAAYREWNRVLRPGGVLLNFDADYGSVSFIDVVQQSGVHAHAGMNDDMMLECESIRRQLPLSAESRPVWDIQILRCSGFSACWCDTDLSSRIYTHRDETYNPVPMFALRAVK</sequence>
<dbReference type="Proteomes" id="UP000297065">
    <property type="component" value="Chromosome"/>
</dbReference>
<evidence type="ECO:0000313" key="3">
    <source>
        <dbReference type="Proteomes" id="UP000297065"/>
    </source>
</evidence>
<dbReference type="Pfam" id="PF08241">
    <property type="entry name" value="Methyltransf_11"/>
    <property type="match status" value="1"/>
</dbReference>
<organism evidence="2 3">
    <name type="scientific">Desulfovibrio desulfuricans</name>
    <dbReference type="NCBI Taxonomy" id="876"/>
    <lineage>
        <taxon>Bacteria</taxon>
        <taxon>Pseudomonadati</taxon>
        <taxon>Thermodesulfobacteriota</taxon>
        <taxon>Desulfovibrionia</taxon>
        <taxon>Desulfovibrionales</taxon>
        <taxon>Desulfovibrionaceae</taxon>
        <taxon>Desulfovibrio</taxon>
    </lineage>
</organism>
<protein>
    <submittedName>
        <fullName evidence="2">Methyltransferase domain-containing protein</fullName>
    </submittedName>
</protein>
<keyword evidence="2" id="KW-0808">Transferase</keyword>
<dbReference type="PANTHER" id="PTHR43591">
    <property type="entry name" value="METHYLTRANSFERASE"/>
    <property type="match status" value="1"/>
</dbReference>
<dbReference type="InterPro" id="IPR013216">
    <property type="entry name" value="Methyltransf_11"/>
</dbReference>
<evidence type="ECO:0000313" key="2">
    <source>
        <dbReference type="EMBL" id="QCC85796.1"/>
    </source>
</evidence>
<dbReference type="GO" id="GO:0008757">
    <property type="term" value="F:S-adenosylmethionine-dependent methyltransferase activity"/>
    <property type="evidence" value="ECO:0007669"/>
    <property type="project" value="InterPro"/>
</dbReference>
<evidence type="ECO:0000259" key="1">
    <source>
        <dbReference type="Pfam" id="PF08241"/>
    </source>
</evidence>
<dbReference type="OrthoDB" id="5319472at2"/>
<proteinExistence type="predicted"/>
<dbReference type="CDD" id="cd02440">
    <property type="entry name" value="AdoMet_MTases"/>
    <property type="match status" value="1"/>
</dbReference>
<keyword evidence="2" id="KW-0489">Methyltransferase</keyword>
<reference evidence="2 3" key="1">
    <citation type="submission" date="2019-02" db="EMBL/GenBank/DDBJ databases">
        <title>Complete Genome Sequence of Desulfovibrio desulfuricans IC1, a Sulfonate Utilizing Anaerobe.</title>
        <authorList>
            <person name="Day L.A."/>
            <person name="De Leon K.B."/>
            <person name="Wall J.D."/>
        </authorList>
    </citation>
    <scope>NUCLEOTIDE SEQUENCE [LARGE SCALE GENOMIC DNA]</scope>
    <source>
        <strain evidence="2 3">IC1</strain>
    </source>
</reference>
<dbReference type="GO" id="GO:0032259">
    <property type="term" value="P:methylation"/>
    <property type="evidence" value="ECO:0007669"/>
    <property type="project" value="UniProtKB-KW"/>
</dbReference>
<dbReference type="Gene3D" id="3.40.50.150">
    <property type="entry name" value="Vaccinia Virus protein VP39"/>
    <property type="match status" value="1"/>
</dbReference>